<evidence type="ECO:0000313" key="6">
    <source>
        <dbReference type="Proteomes" id="UP000226079"/>
    </source>
</evidence>
<dbReference type="InterPro" id="IPR042203">
    <property type="entry name" value="Leu/Phe-tRNA_Trfase_C"/>
</dbReference>
<comment type="function">
    <text evidence="4">Functions in the N-end rule pathway of protein degradation where it conjugates Leu, Phe and, less efficiently, Met from aminoacyl-tRNAs to the N-termini of proteins containing an N-terminal arginine or lysine.</text>
</comment>
<dbReference type="InterPro" id="IPR042221">
    <property type="entry name" value="Leu/Phe-tRNA_Trfase_N"/>
</dbReference>
<accession>A0A2A9CVE3</accession>
<evidence type="ECO:0000256" key="1">
    <source>
        <dbReference type="ARBA" id="ARBA00022490"/>
    </source>
</evidence>
<dbReference type="PANTHER" id="PTHR30098">
    <property type="entry name" value="LEUCYL/PHENYLALANYL-TRNA--PROTEIN TRANSFERASE"/>
    <property type="match status" value="1"/>
</dbReference>
<comment type="similarity">
    <text evidence="4">Belongs to the L/F-transferase family.</text>
</comment>
<keyword evidence="3 4" id="KW-0012">Acyltransferase</keyword>
<dbReference type="Pfam" id="PF03588">
    <property type="entry name" value="Leu_Phe_trans"/>
    <property type="match status" value="1"/>
</dbReference>
<dbReference type="GO" id="GO:0030163">
    <property type="term" value="P:protein catabolic process"/>
    <property type="evidence" value="ECO:0007669"/>
    <property type="project" value="UniProtKB-UniRule"/>
</dbReference>
<comment type="subcellular location">
    <subcellularLocation>
        <location evidence="4">Cytoplasm</location>
    </subcellularLocation>
</comment>
<dbReference type="AlphaFoldDB" id="A0A2A9CVE3"/>
<dbReference type="GO" id="GO:0005737">
    <property type="term" value="C:cytoplasm"/>
    <property type="evidence" value="ECO:0007669"/>
    <property type="project" value="UniProtKB-SubCell"/>
</dbReference>
<dbReference type="HAMAP" id="MF_00688">
    <property type="entry name" value="Leu_Phe_trans"/>
    <property type="match status" value="1"/>
</dbReference>
<dbReference type="PANTHER" id="PTHR30098:SF2">
    <property type="entry name" value="LEUCYL_PHENYLALANYL-TRNA--PROTEIN TRANSFERASE"/>
    <property type="match status" value="1"/>
</dbReference>
<name>A0A2A9CVE3_9ACTN</name>
<dbReference type="EMBL" id="PDJC01000001">
    <property type="protein sequence ID" value="PFG18111.1"/>
    <property type="molecule type" value="Genomic_DNA"/>
</dbReference>
<dbReference type="Gene3D" id="3.40.630.70">
    <property type="entry name" value="Leucyl/phenylalanyl-tRNA-protein transferase, C-terminal domain"/>
    <property type="match status" value="1"/>
</dbReference>
<keyword evidence="1 4" id="KW-0963">Cytoplasm</keyword>
<evidence type="ECO:0000256" key="4">
    <source>
        <dbReference type="HAMAP-Rule" id="MF_00688"/>
    </source>
</evidence>
<proteinExistence type="inferred from homology"/>
<evidence type="ECO:0000256" key="3">
    <source>
        <dbReference type="ARBA" id="ARBA00023315"/>
    </source>
</evidence>
<evidence type="ECO:0000313" key="5">
    <source>
        <dbReference type="EMBL" id="PFG18111.1"/>
    </source>
</evidence>
<dbReference type="InterPro" id="IPR004616">
    <property type="entry name" value="Leu/Phe-tRNA_Trfase"/>
</dbReference>
<dbReference type="InterPro" id="IPR016181">
    <property type="entry name" value="Acyl_CoA_acyltransferase"/>
</dbReference>
<dbReference type="NCBIfam" id="TIGR00667">
    <property type="entry name" value="aat"/>
    <property type="match status" value="1"/>
</dbReference>
<comment type="catalytic activity">
    <reaction evidence="4">
        <text>L-phenylalanyl-tRNA(Phe) + an N-terminal L-alpha-aminoacyl-[protein] = an N-terminal L-phenylalanyl-L-alpha-aminoacyl-[protein] + tRNA(Phe)</text>
        <dbReference type="Rhea" id="RHEA:43632"/>
        <dbReference type="Rhea" id="RHEA-COMP:9668"/>
        <dbReference type="Rhea" id="RHEA-COMP:9699"/>
        <dbReference type="Rhea" id="RHEA-COMP:10636"/>
        <dbReference type="Rhea" id="RHEA-COMP:10637"/>
        <dbReference type="ChEBI" id="CHEBI:78442"/>
        <dbReference type="ChEBI" id="CHEBI:78531"/>
        <dbReference type="ChEBI" id="CHEBI:78597"/>
        <dbReference type="ChEBI" id="CHEBI:83561"/>
        <dbReference type="EC" id="2.3.2.6"/>
    </reaction>
</comment>
<dbReference type="Proteomes" id="UP000226079">
    <property type="component" value="Unassembled WGS sequence"/>
</dbReference>
<dbReference type="SUPFAM" id="SSF55729">
    <property type="entry name" value="Acyl-CoA N-acyltransferases (Nat)"/>
    <property type="match status" value="1"/>
</dbReference>
<comment type="catalytic activity">
    <reaction evidence="4">
        <text>N-terminal L-arginyl-[protein] + L-leucyl-tRNA(Leu) = N-terminal L-leucyl-L-arginyl-[protein] + tRNA(Leu) + H(+)</text>
        <dbReference type="Rhea" id="RHEA:50416"/>
        <dbReference type="Rhea" id="RHEA-COMP:9613"/>
        <dbReference type="Rhea" id="RHEA-COMP:9622"/>
        <dbReference type="Rhea" id="RHEA-COMP:12672"/>
        <dbReference type="Rhea" id="RHEA-COMP:12673"/>
        <dbReference type="ChEBI" id="CHEBI:15378"/>
        <dbReference type="ChEBI" id="CHEBI:64719"/>
        <dbReference type="ChEBI" id="CHEBI:78442"/>
        <dbReference type="ChEBI" id="CHEBI:78494"/>
        <dbReference type="ChEBI" id="CHEBI:133044"/>
        <dbReference type="EC" id="2.3.2.6"/>
    </reaction>
</comment>
<dbReference type="EC" id="2.3.2.6" evidence="4"/>
<reference evidence="5 6" key="1">
    <citation type="submission" date="2017-10" db="EMBL/GenBank/DDBJ databases">
        <title>Sequencing the genomes of 1000 actinobacteria strains.</title>
        <authorList>
            <person name="Klenk H.-P."/>
        </authorList>
    </citation>
    <scope>NUCLEOTIDE SEQUENCE [LARGE SCALE GENOMIC DNA]</scope>
    <source>
        <strain evidence="5 6">DSM 15597</strain>
    </source>
</reference>
<comment type="caution">
    <text evidence="5">The sequence shown here is derived from an EMBL/GenBank/DDBJ whole genome shotgun (WGS) entry which is preliminary data.</text>
</comment>
<keyword evidence="2 4" id="KW-0808">Transferase</keyword>
<dbReference type="Gene3D" id="3.30.70.3550">
    <property type="entry name" value="Leucyl/phenylalanyl-tRNA-protein transferase, N-terminal domain"/>
    <property type="match status" value="1"/>
</dbReference>
<protein>
    <recommendedName>
        <fullName evidence="4">Leucyl/phenylalanyl-tRNA--protein transferase</fullName>
        <ecNumber evidence="4">2.3.2.6</ecNumber>
    </recommendedName>
    <alternativeName>
        <fullName evidence="4">L/F-transferase</fullName>
    </alternativeName>
    <alternativeName>
        <fullName evidence="4">Leucyltransferase</fullName>
    </alternativeName>
    <alternativeName>
        <fullName evidence="4">Phenyalanyltransferase</fullName>
    </alternativeName>
</protein>
<dbReference type="GO" id="GO:0008914">
    <property type="term" value="F:leucyl-tRNA--protein transferase activity"/>
    <property type="evidence" value="ECO:0007669"/>
    <property type="project" value="UniProtKB-UniRule"/>
</dbReference>
<evidence type="ECO:0000256" key="2">
    <source>
        <dbReference type="ARBA" id="ARBA00022679"/>
    </source>
</evidence>
<comment type="catalytic activity">
    <reaction evidence="4">
        <text>N-terminal L-lysyl-[protein] + L-leucyl-tRNA(Leu) = N-terminal L-leucyl-L-lysyl-[protein] + tRNA(Leu) + H(+)</text>
        <dbReference type="Rhea" id="RHEA:12340"/>
        <dbReference type="Rhea" id="RHEA-COMP:9613"/>
        <dbReference type="Rhea" id="RHEA-COMP:9622"/>
        <dbReference type="Rhea" id="RHEA-COMP:12670"/>
        <dbReference type="Rhea" id="RHEA-COMP:12671"/>
        <dbReference type="ChEBI" id="CHEBI:15378"/>
        <dbReference type="ChEBI" id="CHEBI:65249"/>
        <dbReference type="ChEBI" id="CHEBI:78442"/>
        <dbReference type="ChEBI" id="CHEBI:78494"/>
        <dbReference type="ChEBI" id="CHEBI:133043"/>
        <dbReference type="EC" id="2.3.2.6"/>
    </reaction>
</comment>
<sequence length="251" mass="28488">MPCERPHGERLGNGKDWQNRNMARLGMFGPPSEWPAQDLIAFSREFDQELVLQAYRCGVFPMALHATDFGNMGWWSPLRRGILLPDGLRVTRSLRKSARHYTTTIDQDFEAVLAGCADPRRPFGWIDEDIRRVYLELHRSGYVHSVETWDSSGRLVGGLYGISLGGLFAGESMFHDPELGRDASKVALLRLVQLLTDGHAQERVIDTQWLTPHLASLGVIEIDRNDYLELIEEALEVPEPAWPSVPERRRA</sequence>
<gene>
    <name evidence="4" type="primary">aat</name>
    <name evidence="5" type="ORF">ATK74_2691</name>
</gene>
<keyword evidence="6" id="KW-1185">Reference proteome</keyword>
<organism evidence="5 6">
    <name type="scientific">Propionicimonas paludicola</name>
    <dbReference type="NCBI Taxonomy" id="185243"/>
    <lineage>
        <taxon>Bacteria</taxon>
        <taxon>Bacillati</taxon>
        <taxon>Actinomycetota</taxon>
        <taxon>Actinomycetes</taxon>
        <taxon>Propionibacteriales</taxon>
        <taxon>Nocardioidaceae</taxon>
        <taxon>Propionicimonas</taxon>
    </lineage>
</organism>